<evidence type="ECO:0000256" key="5">
    <source>
        <dbReference type="ARBA" id="ARBA00022692"/>
    </source>
</evidence>
<protein>
    <submittedName>
        <fullName evidence="10">AI-2E family transporter</fullName>
    </submittedName>
</protein>
<feature type="transmembrane region" description="Helical" evidence="9">
    <location>
        <begin position="148"/>
        <end position="174"/>
    </location>
</feature>
<dbReference type="EMBL" id="JBHLUE010000026">
    <property type="protein sequence ID" value="MFC0568063.1"/>
    <property type="molecule type" value="Genomic_DNA"/>
</dbReference>
<keyword evidence="3" id="KW-0813">Transport</keyword>
<evidence type="ECO:0000256" key="6">
    <source>
        <dbReference type="ARBA" id="ARBA00022989"/>
    </source>
</evidence>
<evidence type="ECO:0000256" key="2">
    <source>
        <dbReference type="ARBA" id="ARBA00009773"/>
    </source>
</evidence>
<evidence type="ECO:0000256" key="9">
    <source>
        <dbReference type="SAM" id="Phobius"/>
    </source>
</evidence>
<feature type="region of interest" description="Disordered" evidence="8">
    <location>
        <begin position="351"/>
        <end position="421"/>
    </location>
</feature>
<evidence type="ECO:0000256" key="7">
    <source>
        <dbReference type="ARBA" id="ARBA00023136"/>
    </source>
</evidence>
<keyword evidence="11" id="KW-1185">Reference proteome</keyword>
<reference evidence="10 11" key="1">
    <citation type="submission" date="2024-09" db="EMBL/GenBank/DDBJ databases">
        <authorList>
            <person name="Sun Q."/>
            <person name="Mori K."/>
        </authorList>
    </citation>
    <scope>NUCLEOTIDE SEQUENCE [LARGE SCALE GENOMIC DNA]</scope>
    <source>
        <strain evidence="10 11">TBRC 2205</strain>
    </source>
</reference>
<evidence type="ECO:0000256" key="3">
    <source>
        <dbReference type="ARBA" id="ARBA00022448"/>
    </source>
</evidence>
<feature type="transmembrane region" description="Helical" evidence="9">
    <location>
        <begin position="206"/>
        <end position="227"/>
    </location>
</feature>
<feature type="transmembrane region" description="Helical" evidence="9">
    <location>
        <begin position="37"/>
        <end position="57"/>
    </location>
</feature>
<gene>
    <name evidence="10" type="ORF">ACFFHU_28450</name>
</gene>
<keyword evidence="7 9" id="KW-0472">Membrane</keyword>
<feature type="compositionally biased region" description="Low complexity" evidence="8">
    <location>
        <begin position="392"/>
        <end position="411"/>
    </location>
</feature>
<feature type="transmembrane region" description="Helical" evidence="9">
    <location>
        <begin position="304"/>
        <end position="337"/>
    </location>
</feature>
<dbReference type="RefSeq" id="WP_377343480.1">
    <property type="nucleotide sequence ID" value="NZ_JBHLUE010000026.1"/>
</dbReference>
<evidence type="ECO:0000313" key="11">
    <source>
        <dbReference type="Proteomes" id="UP001589894"/>
    </source>
</evidence>
<name>A0ABV6P4V3_9ACTN</name>
<accession>A0ABV6P4V3</accession>
<comment type="caution">
    <text evidence="10">The sequence shown here is derived from an EMBL/GenBank/DDBJ whole genome shotgun (WGS) entry which is preliminary data.</text>
</comment>
<dbReference type="PANTHER" id="PTHR21716:SF53">
    <property type="entry name" value="PERMEASE PERM-RELATED"/>
    <property type="match status" value="1"/>
</dbReference>
<organism evidence="10 11">
    <name type="scientific">Plantactinospora siamensis</name>
    <dbReference type="NCBI Taxonomy" id="555372"/>
    <lineage>
        <taxon>Bacteria</taxon>
        <taxon>Bacillati</taxon>
        <taxon>Actinomycetota</taxon>
        <taxon>Actinomycetes</taxon>
        <taxon>Micromonosporales</taxon>
        <taxon>Micromonosporaceae</taxon>
        <taxon>Plantactinospora</taxon>
    </lineage>
</organism>
<feature type="compositionally biased region" description="Basic and acidic residues" evidence="8">
    <location>
        <begin position="351"/>
        <end position="368"/>
    </location>
</feature>
<evidence type="ECO:0000256" key="8">
    <source>
        <dbReference type="SAM" id="MobiDB-lite"/>
    </source>
</evidence>
<dbReference type="Pfam" id="PF01594">
    <property type="entry name" value="AI-2E_transport"/>
    <property type="match status" value="1"/>
</dbReference>
<feature type="transmembrane region" description="Helical" evidence="9">
    <location>
        <begin position="233"/>
        <end position="252"/>
    </location>
</feature>
<evidence type="ECO:0000256" key="4">
    <source>
        <dbReference type="ARBA" id="ARBA00022475"/>
    </source>
</evidence>
<keyword evidence="4" id="KW-1003">Cell membrane</keyword>
<dbReference type="Proteomes" id="UP001589894">
    <property type="component" value="Unassembled WGS sequence"/>
</dbReference>
<keyword evidence="5 9" id="KW-0812">Transmembrane</keyword>
<feature type="transmembrane region" description="Helical" evidence="9">
    <location>
        <begin position="69"/>
        <end position="93"/>
    </location>
</feature>
<feature type="transmembrane region" description="Helical" evidence="9">
    <location>
        <begin position="259"/>
        <end position="284"/>
    </location>
</feature>
<proteinExistence type="inferred from homology"/>
<evidence type="ECO:0000313" key="10">
    <source>
        <dbReference type="EMBL" id="MFC0568063.1"/>
    </source>
</evidence>
<evidence type="ECO:0000256" key="1">
    <source>
        <dbReference type="ARBA" id="ARBA00004651"/>
    </source>
</evidence>
<sequence>MPTSDVRLTARRATVVVAVVLAAALLLYLVVQTRQVLTWIIIAAFFAVALHPAVSWIERRLSWCRRWLATLLVYLVVFAALAGLVAVFVTPLIREGGQLADQAPRLIDDIRAGRGPVGHLAARTHVLDYLQSHADTVRGYASRLSTPAVGFITGAATTLAGIITIFVLSFLMVLEAPKIIDGFLALFRPRTAERIRRVGGDCAKTITGYITGNLLISLICGVLTYAVLKIMGVPFAGLIALFVGLVDLIPLVGATLGAVVAVVAGLTHSVTAGIVLIVFFVVYQQLENHLLQPLIFSRTVQLNALTVLIAILVAVELAGILGALLAIPVAGMIQIIARDIWDERRGEFKAEPTVGVDERPARSADAEPRPAGVDVDSGPHAVGAGVKAGPRPVGADADAGPRGPGVGVDDPAAVRPRREEG</sequence>
<dbReference type="InterPro" id="IPR002549">
    <property type="entry name" value="AI-2E-like"/>
</dbReference>
<feature type="transmembrane region" description="Helical" evidence="9">
    <location>
        <begin position="12"/>
        <end position="31"/>
    </location>
</feature>
<keyword evidence="6 9" id="KW-1133">Transmembrane helix</keyword>
<dbReference type="PANTHER" id="PTHR21716">
    <property type="entry name" value="TRANSMEMBRANE PROTEIN"/>
    <property type="match status" value="1"/>
</dbReference>
<comment type="subcellular location">
    <subcellularLocation>
        <location evidence="1">Cell membrane</location>
        <topology evidence="1">Multi-pass membrane protein</topology>
    </subcellularLocation>
</comment>
<comment type="similarity">
    <text evidence="2">Belongs to the autoinducer-2 exporter (AI-2E) (TC 2.A.86) family.</text>
</comment>